<feature type="domain" description="Peptidase S1" evidence="9">
    <location>
        <begin position="1"/>
        <end position="79"/>
    </location>
</feature>
<keyword evidence="2" id="KW-0964">Secreted</keyword>
<evidence type="ECO:0000256" key="5">
    <source>
        <dbReference type="ARBA" id="ARBA00022801"/>
    </source>
</evidence>
<comment type="subcellular location">
    <subcellularLocation>
        <location evidence="1">Secreted</location>
    </subcellularLocation>
</comment>
<evidence type="ECO:0000256" key="6">
    <source>
        <dbReference type="ARBA" id="ARBA00022825"/>
    </source>
</evidence>
<evidence type="ECO:0000256" key="2">
    <source>
        <dbReference type="ARBA" id="ARBA00022525"/>
    </source>
</evidence>
<evidence type="ECO:0000256" key="4">
    <source>
        <dbReference type="ARBA" id="ARBA00022729"/>
    </source>
</evidence>
<dbReference type="GO" id="GO:0005615">
    <property type="term" value="C:extracellular space"/>
    <property type="evidence" value="ECO:0007669"/>
    <property type="project" value="TreeGrafter"/>
</dbReference>
<keyword evidence="4" id="KW-0732">Signal</keyword>
<dbReference type="InterPro" id="IPR050127">
    <property type="entry name" value="Serine_Proteases_S1"/>
</dbReference>
<comment type="caution">
    <text evidence="10">The sequence shown here is derived from an EMBL/GenBank/DDBJ whole genome shotgun (WGS) entry which is preliminary data.</text>
</comment>
<evidence type="ECO:0000256" key="3">
    <source>
        <dbReference type="ARBA" id="ARBA00022670"/>
    </source>
</evidence>
<dbReference type="InterPro" id="IPR033116">
    <property type="entry name" value="TRYPSIN_SER"/>
</dbReference>
<keyword evidence="6" id="KW-0720">Serine protease</keyword>
<gene>
    <name evidence="10" type="ORF">E2C01_062552</name>
</gene>
<keyword evidence="5" id="KW-0378">Hydrolase</keyword>
<keyword evidence="11" id="KW-1185">Reference proteome</keyword>
<evidence type="ECO:0000313" key="11">
    <source>
        <dbReference type="Proteomes" id="UP000324222"/>
    </source>
</evidence>
<evidence type="ECO:0000256" key="7">
    <source>
        <dbReference type="ARBA" id="ARBA00023157"/>
    </source>
</evidence>
<dbReference type="AlphaFoldDB" id="A0A5B7HBF6"/>
<dbReference type="PROSITE" id="PS00135">
    <property type="entry name" value="TRYPSIN_SER"/>
    <property type="match status" value="1"/>
</dbReference>
<dbReference type="SUPFAM" id="SSF50494">
    <property type="entry name" value="Trypsin-like serine proteases"/>
    <property type="match status" value="1"/>
</dbReference>
<dbReference type="PROSITE" id="PS50240">
    <property type="entry name" value="TRYPSIN_DOM"/>
    <property type="match status" value="1"/>
</dbReference>
<dbReference type="Proteomes" id="UP000324222">
    <property type="component" value="Unassembled WGS sequence"/>
</dbReference>
<dbReference type="PANTHER" id="PTHR24264">
    <property type="entry name" value="TRYPSIN-RELATED"/>
    <property type="match status" value="1"/>
</dbReference>
<keyword evidence="8" id="KW-0325">Glycoprotein</keyword>
<dbReference type="InterPro" id="IPR001254">
    <property type="entry name" value="Trypsin_dom"/>
</dbReference>
<keyword evidence="3 10" id="KW-0645">Protease</keyword>
<name>A0A5B7HBF6_PORTR</name>
<dbReference type="PANTHER" id="PTHR24264:SF65">
    <property type="entry name" value="SRCR DOMAIN-CONTAINING PROTEIN"/>
    <property type="match status" value="1"/>
</dbReference>
<dbReference type="FunFam" id="2.40.10.10:FF:000054">
    <property type="entry name" value="Complement C1r subcomponent"/>
    <property type="match status" value="1"/>
</dbReference>
<keyword evidence="7" id="KW-1015">Disulfide bond</keyword>
<dbReference type="GO" id="GO:0004252">
    <property type="term" value="F:serine-type endopeptidase activity"/>
    <property type="evidence" value="ECO:0007669"/>
    <property type="project" value="InterPro"/>
</dbReference>
<reference evidence="10 11" key="1">
    <citation type="submission" date="2019-05" db="EMBL/GenBank/DDBJ databases">
        <title>Another draft genome of Portunus trituberculatus and its Hox gene families provides insights of decapod evolution.</title>
        <authorList>
            <person name="Jeong J.-H."/>
            <person name="Song I."/>
            <person name="Kim S."/>
            <person name="Choi T."/>
            <person name="Kim D."/>
            <person name="Ryu S."/>
            <person name="Kim W."/>
        </authorList>
    </citation>
    <scope>NUCLEOTIDE SEQUENCE [LARGE SCALE GENOMIC DNA]</scope>
    <source>
        <tissue evidence="10">Muscle</tissue>
    </source>
</reference>
<organism evidence="10 11">
    <name type="scientific">Portunus trituberculatus</name>
    <name type="common">Swimming crab</name>
    <name type="synonym">Neptunus trituberculatus</name>
    <dbReference type="NCBI Taxonomy" id="210409"/>
    <lineage>
        <taxon>Eukaryota</taxon>
        <taxon>Metazoa</taxon>
        <taxon>Ecdysozoa</taxon>
        <taxon>Arthropoda</taxon>
        <taxon>Crustacea</taxon>
        <taxon>Multicrustacea</taxon>
        <taxon>Malacostraca</taxon>
        <taxon>Eumalacostraca</taxon>
        <taxon>Eucarida</taxon>
        <taxon>Decapoda</taxon>
        <taxon>Pleocyemata</taxon>
        <taxon>Brachyura</taxon>
        <taxon>Eubrachyura</taxon>
        <taxon>Portunoidea</taxon>
        <taxon>Portunidae</taxon>
        <taxon>Portuninae</taxon>
        <taxon>Portunus</taxon>
    </lineage>
</organism>
<dbReference type="InterPro" id="IPR043504">
    <property type="entry name" value="Peptidase_S1_PA_chymotrypsin"/>
</dbReference>
<evidence type="ECO:0000259" key="9">
    <source>
        <dbReference type="PROSITE" id="PS50240"/>
    </source>
</evidence>
<protein>
    <submittedName>
        <fullName evidence="10">Transmembrane protease serine 11G</fullName>
    </submittedName>
</protein>
<dbReference type="EMBL" id="VSRR010027702">
    <property type="protein sequence ID" value="MPC68352.1"/>
    <property type="molecule type" value="Genomic_DNA"/>
</dbReference>
<dbReference type="InterPro" id="IPR009003">
    <property type="entry name" value="Peptidase_S1_PA"/>
</dbReference>
<accession>A0A5B7HBF6</accession>
<keyword evidence="10" id="KW-0472">Membrane</keyword>
<proteinExistence type="predicted"/>
<sequence>MAHTELYSHYSDGQATPLCTIATNHGDSGGPLAVRACNGEGRWVVLGIVSYGVECAKIGFPGVYTRVPNYVNWISEKTGGTSCT</sequence>
<dbReference type="GO" id="GO:0006508">
    <property type="term" value="P:proteolysis"/>
    <property type="evidence" value="ECO:0007669"/>
    <property type="project" value="UniProtKB-KW"/>
</dbReference>
<evidence type="ECO:0000313" key="10">
    <source>
        <dbReference type="EMBL" id="MPC68352.1"/>
    </source>
</evidence>
<dbReference type="Gene3D" id="2.40.10.10">
    <property type="entry name" value="Trypsin-like serine proteases"/>
    <property type="match status" value="1"/>
</dbReference>
<evidence type="ECO:0000256" key="8">
    <source>
        <dbReference type="ARBA" id="ARBA00023180"/>
    </source>
</evidence>
<evidence type="ECO:0000256" key="1">
    <source>
        <dbReference type="ARBA" id="ARBA00004613"/>
    </source>
</evidence>
<dbReference type="Pfam" id="PF00089">
    <property type="entry name" value="Trypsin"/>
    <property type="match status" value="1"/>
</dbReference>
<keyword evidence="10" id="KW-0812">Transmembrane</keyword>